<dbReference type="RefSeq" id="WP_093037903.1">
    <property type="nucleotide sequence ID" value="NZ_FMZV01000030.1"/>
</dbReference>
<evidence type="ECO:0000256" key="1">
    <source>
        <dbReference type="SAM" id="SignalP"/>
    </source>
</evidence>
<keyword evidence="1" id="KW-0732">Signal</keyword>
<dbReference type="Proteomes" id="UP000199628">
    <property type="component" value="Unassembled WGS sequence"/>
</dbReference>
<reference evidence="3" key="1">
    <citation type="submission" date="2016-10" db="EMBL/GenBank/DDBJ databases">
        <authorList>
            <person name="Varghese N."/>
            <person name="Submissions S."/>
        </authorList>
    </citation>
    <scope>NUCLEOTIDE SEQUENCE [LARGE SCALE GENOMIC DNA]</scope>
    <source>
        <strain evidence="3">CGMCC 1.9108</strain>
    </source>
</reference>
<keyword evidence="3" id="KW-1185">Reference proteome</keyword>
<organism evidence="2 3">
    <name type="scientific">Ruegeria marina</name>
    <dbReference type="NCBI Taxonomy" id="639004"/>
    <lineage>
        <taxon>Bacteria</taxon>
        <taxon>Pseudomonadati</taxon>
        <taxon>Pseudomonadota</taxon>
        <taxon>Alphaproteobacteria</taxon>
        <taxon>Rhodobacterales</taxon>
        <taxon>Roseobacteraceae</taxon>
        <taxon>Ruegeria</taxon>
    </lineage>
</organism>
<dbReference type="STRING" id="639004.SAMN04488239_13018"/>
<dbReference type="EMBL" id="FMZV01000030">
    <property type="protein sequence ID" value="SDE71682.1"/>
    <property type="molecule type" value="Genomic_DNA"/>
</dbReference>
<protein>
    <recommendedName>
        <fullName evidence="4">YmgD protein</fullName>
    </recommendedName>
</protein>
<evidence type="ECO:0000313" key="2">
    <source>
        <dbReference type="EMBL" id="SDE71682.1"/>
    </source>
</evidence>
<sequence>MHNIIKIAAVAAVALTASSASAQMDAEMSRILDAAMPYMHHSCESVLANYGEDENQVAEIVRLMVAVSLFNREYNIEAMFPDETERATLKDKFTAALEEKCEADPNTLLAGAVDAAVEDAVH</sequence>
<name>A0A1G7F714_9RHOB</name>
<accession>A0A1G7F714</accession>
<gene>
    <name evidence="2" type="ORF">SAMN04488239_13018</name>
</gene>
<dbReference type="AlphaFoldDB" id="A0A1G7F714"/>
<evidence type="ECO:0000313" key="3">
    <source>
        <dbReference type="Proteomes" id="UP000199628"/>
    </source>
</evidence>
<feature type="signal peptide" evidence="1">
    <location>
        <begin position="1"/>
        <end position="22"/>
    </location>
</feature>
<proteinExistence type="predicted"/>
<evidence type="ECO:0008006" key="4">
    <source>
        <dbReference type="Google" id="ProtNLM"/>
    </source>
</evidence>
<dbReference type="OrthoDB" id="7708466at2"/>
<feature type="chain" id="PRO_5011792546" description="YmgD protein" evidence="1">
    <location>
        <begin position="23"/>
        <end position="122"/>
    </location>
</feature>